<protein>
    <submittedName>
        <fullName evidence="1">Uncharacterized protein</fullName>
    </submittedName>
</protein>
<reference evidence="1" key="1">
    <citation type="submission" date="2020-08" db="EMBL/GenBank/DDBJ databases">
        <title>Genome public.</title>
        <authorList>
            <person name="Liu C."/>
            <person name="Sun Q."/>
        </authorList>
    </citation>
    <scope>NUCLEOTIDE SEQUENCE</scope>
    <source>
        <strain evidence="1">NSJ-31</strain>
    </source>
</reference>
<dbReference type="InterPro" id="IPR045751">
    <property type="entry name" value="DUF6179"/>
</dbReference>
<sequence>MEALDILHPIKEEMLNSKYYFQSLIEQACYCGLLSEKELSAVQTDLLLILAEQTDKWSKGESSSIPTEKAQDIMTSILFVIGIQLKSYQTPEQAVDVLKSEPLKLLFENGLKLVRRKMAVSRHLQKRILDHLLDTPNVYYRSTVADGVNGFFKLYRPQFAAHEIHITADYPIFLGRPELEGIEFIEKYLRCIQAENAFCVCFAPQDIHHLLCGLTQDYRSVPLNIFEPVLLSALGLMIQERNPKRLDLTEHDISFLYRLFSGQSEKEVQSCLKKALFCLNEKIDLPQISIQYASLCIPKLTATILNAVKMETLDKVFLIPTYPEQEPQIILSYGDRMNDNAYQKLVERILQTDSSEEKIALILDEVHSLADLLDILSDTELYADEFDLLINRFPLPVFAMLLSQYPNDDFLDRKTY</sequence>
<dbReference type="EMBL" id="JACRST010000017">
    <property type="protein sequence ID" value="MBC8547294.1"/>
    <property type="molecule type" value="Genomic_DNA"/>
</dbReference>
<comment type="caution">
    <text evidence="1">The sequence shown here is derived from an EMBL/GenBank/DDBJ whole genome shotgun (WGS) entry which is preliminary data.</text>
</comment>
<dbReference type="RefSeq" id="WP_249283369.1">
    <property type="nucleotide sequence ID" value="NZ_JACRST010000017.1"/>
</dbReference>
<organism evidence="1 2">
    <name type="scientific">Ligaoa zhengdingensis</name>
    <dbReference type="NCBI Taxonomy" id="2763658"/>
    <lineage>
        <taxon>Bacteria</taxon>
        <taxon>Bacillati</taxon>
        <taxon>Bacillota</taxon>
        <taxon>Clostridia</taxon>
        <taxon>Eubacteriales</taxon>
        <taxon>Oscillospiraceae</taxon>
        <taxon>Ligaoa</taxon>
    </lineage>
</organism>
<gene>
    <name evidence="1" type="ORF">H8711_10195</name>
</gene>
<keyword evidence="2" id="KW-1185">Reference proteome</keyword>
<dbReference type="Proteomes" id="UP000653127">
    <property type="component" value="Unassembled WGS sequence"/>
</dbReference>
<proteinExistence type="predicted"/>
<dbReference type="AlphaFoldDB" id="A0A926I4D6"/>
<evidence type="ECO:0000313" key="2">
    <source>
        <dbReference type="Proteomes" id="UP000653127"/>
    </source>
</evidence>
<dbReference type="Pfam" id="PF19677">
    <property type="entry name" value="DUF6179"/>
    <property type="match status" value="1"/>
</dbReference>
<evidence type="ECO:0000313" key="1">
    <source>
        <dbReference type="EMBL" id="MBC8547294.1"/>
    </source>
</evidence>
<name>A0A926I4D6_9FIRM</name>
<accession>A0A926I4D6</accession>